<evidence type="ECO:0000256" key="3">
    <source>
        <dbReference type="RuleBase" id="RU000363"/>
    </source>
</evidence>
<evidence type="ECO:0000313" key="4">
    <source>
        <dbReference type="EMBL" id="GAA3756938.1"/>
    </source>
</evidence>
<evidence type="ECO:0000256" key="2">
    <source>
        <dbReference type="ARBA" id="ARBA00023002"/>
    </source>
</evidence>
<evidence type="ECO:0000256" key="1">
    <source>
        <dbReference type="ARBA" id="ARBA00006484"/>
    </source>
</evidence>
<comment type="caution">
    <text evidence="4">The sequence shown here is derived from an EMBL/GenBank/DDBJ whole genome shotgun (WGS) entry which is preliminary data.</text>
</comment>
<name>A0ABP7GBW2_9FLAO</name>
<dbReference type="CDD" id="cd05233">
    <property type="entry name" value="SDR_c"/>
    <property type="match status" value="1"/>
</dbReference>
<dbReference type="PRINTS" id="PR00080">
    <property type="entry name" value="SDRFAMILY"/>
</dbReference>
<gene>
    <name evidence="4" type="ORF">GCM10022423_04000</name>
</gene>
<dbReference type="Pfam" id="PF00106">
    <property type="entry name" value="adh_short"/>
    <property type="match status" value="1"/>
</dbReference>
<organism evidence="4 5">
    <name type="scientific">Flavobacterium ginsengiterrae</name>
    <dbReference type="NCBI Taxonomy" id="871695"/>
    <lineage>
        <taxon>Bacteria</taxon>
        <taxon>Pseudomonadati</taxon>
        <taxon>Bacteroidota</taxon>
        <taxon>Flavobacteriia</taxon>
        <taxon>Flavobacteriales</taxon>
        <taxon>Flavobacteriaceae</taxon>
        <taxon>Flavobacterium</taxon>
    </lineage>
</organism>
<dbReference type="PANTHER" id="PTHR43115">
    <property type="entry name" value="DEHYDROGENASE/REDUCTASE SDR FAMILY MEMBER 11"/>
    <property type="match status" value="1"/>
</dbReference>
<dbReference type="PRINTS" id="PR00081">
    <property type="entry name" value="GDHRDH"/>
</dbReference>
<dbReference type="EMBL" id="BAABDU010000002">
    <property type="protein sequence ID" value="GAA3756938.1"/>
    <property type="molecule type" value="Genomic_DNA"/>
</dbReference>
<dbReference type="Proteomes" id="UP001500748">
    <property type="component" value="Unassembled WGS sequence"/>
</dbReference>
<accession>A0ABP7GBW2</accession>
<keyword evidence="5" id="KW-1185">Reference proteome</keyword>
<dbReference type="InterPro" id="IPR036291">
    <property type="entry name" value="NAD(P)-bd_dom_sf"/>
</dbReference>
<reference evidence="5" key="1">
    <citation type="journal article" date="2019" name="Int. J. Syst. Evol. Microbiol.">
        <title>The Global Catalogue of Microorganisms (GCM) 10K type strain sequencing project: providing services to taxonomists for standard genome sequencing and annotation.</title>
        <authorList>
            <consortium name="The Broad Institute Genomics Platform"/>
            <consortium name="The Broad Institute Genome Sequencing Center for Infectious Disease"/>
            <person name="Wu L."/>
            <person name="Ma J."/>
        </authorList>
    </citation>
    <scope>NUCLEOTIDE SEQUENCE [LARGE SCALE GENOMIC DNA]</scope>
    <source>
        <strain evidence="5">JCM 17337</strain>
    </source>
</reference>
<comment type="similarity">
    <text evidence="1 3">Belongs to the short-chain dehydrogenases/reductases (SDR) family.</text>
</comment>
<dbReference type="RefSeq" id="WP_345139548.1">
    <property type="nucleotide sequence ID" value="NZ_BAABDU010000002.1"/>
</dbReference>
<dbReference type="InterPro" id="IPR020904">
    <property type="entry name" value="Sc_DH/Rdtase_CS"/>
</dbReference>
<dbReference type="PANTHER" id="PTHR43115:SF4">
    <property type="entry name" value="DEHYDROGENASE_REDUCTASE SDR FAMILY MEMBER 11"/>
    <property type="match status" value="1"/>
</dbReference>
<dbReference type="SUPFAM" id="SSF51735">
    <property type="entry name" value="NAD(P)-binding Rossmann-fold domains"/>
    <property type="match status" value="1"/>
</dbReference>
<proteinExistence type="inferred from homology"/>
<dbReference type="PROSITE" id="PS00061">
    <property type="entry name" value="ADH_SHORT"/>
    <property type="match status" value="1"/>
</dbReference>
<evidence type="ECO:0000313" key="5">
    <source>
        <dbReference type="Proteomes" id="UP001500748"/>
    </source>
</evidence>
<keyword evidence="2" id="KW-0560">Oxidoreductase</keyword>
<dbReference type="Gene3D" id="3.40.50.720">
    <property type="entry name" value="NAD(P)-binding Rossmann-like Domain"/>
    <property type="match status" value="1"/>
</dbReference>
<sequence>MDNITEYFGQNIVQKRIVITGGTTGIGKAIADLLVSLGGRVFIFGRDENDFNNAMDDIKEKSKAGEIYGVNADVTKKEDIDMIWERVDNVLGGIDILINNAALPARGIIEGEYEDWKYILETNVLGYIAFAKEAVNRMKEQKSGHIINIGSMSAEVKEKTGVIYVSTKTAIRGFSTALRKEINPLGIKVSHIEPGAVTSDMQEDPKEVQQEKIEKMEMLEAEDIAMSVLFCLSQPKRCDIVSMQIRPHLQII</sequence>
<dbReference type="InterPro" id="IPR002347">
    <property type="entry name" value="SDR_fam"/>
</dbReference>
<protein>
    <submittedName>
        <fullName evidence="4">SDR family NAD(P)-dependent oxidoreductase</fullName>
    </submittedName>
</protein>